<comment type="caution">
    <text evidence="1">The sequence shown here is derived from an EMBL/GenBank/DDBJ whole genome shotgun (WGS) entry which is preliminary data.</text>
</comment>
<gene>
    <name evidence="1" type="ORF">PG996_013944</name>
</gene>
<dbReference type="EMBL" id="JAQQWM010000009">
    <property type="protein sequence ID" value="KAK8045880.1"/>
    <property type="molecule type" value="Genomic_DNA"/>
</dbReference>
<reference evidence="1 2" key="1">
    <citation type="submission" date="2023-01" db="EMBL/GenBank/DDBJ databases">
        <title>Analysis of 21 Apiospora genomes using comparative genomics revels a genus with tremendous synthesis potential of carbohydrate active enzymes and secondary metabolites.</title>
        <authorList>
            <person name="Sorensen T."/>
        </authorList>
    </citation>
    <scope>NUCLEOTIDE SEQUENCE [LARGE SCALE GENOMIC DNA]</scope>
    <source>
        <strain evidence="1 2">CBS 83171</strain>
    </source>
</reference>
<keyword evidence="2" id="KW-1185">Reference proteome</keyword>
<evidence type="ECO:0000313" key="1">
    <source>
        <dbReference type="EMBL" id="KAK8045880.1"/>
    </source>
</evidence>
<sequence length="203" mass="22647">MNPDDQMSDQIIQEHIRDETYPNIWAPAETLAKSAFEMIVADLGQASPPTMLTDGEMLQAFTANFSAINKGPMANAWPGPATRSDDELRNETGPLLIIPLVISARYLCQFPRMRAPISLVVSVMVADLVFLQAAWQLYKPFTGWWLTRRIPDSDWCKGCVDMKHREMGLSKTELTTLVDTTSGVSHRFARLRGDEEADASDDG</sequence>
<evidence type="ECO:0000313" key="2">
    <source>
        <dbReference type="Proteomes" id="UP001446871"/>
    </source>
</evidence>
<organism evidence="1 2">
    <name type="scientific">Apiospora saccharicola</name>
    <dbReference type="NCBI Taxonomy" id="335842"/>
    <lineage>
        <taxon>Eukaryota</taxon>
        <taxon>Fungi</taxon>
        <taxon>Dikarya</taxon>
        <taxon>Ascomycota</taxon>
        <taxon>Pezizomycotina</taxon>
        <taxon>Sordariomycetes</taxon>
        <taxon>Xylariomycetidae</taxon>
        <taxon>Amphisphaeriales</taxon>
        <taxon>Apiosporaceae</taxon>
        <taxon>Apiospora</taxon>
    </lineage>
</organism>
<name>A0ABR1TGX4_9PEZI</name>
<accession>A0ABR1TGX4</accession>
<dbReference type="Proteomes" id="UP001446871">
    <property type="component" value="Unassembled WGS sequence"/>
</dbReference>
<proteinExistence type="predicted"/>
<protein>
    <submittedName>
        <fullName evidence="1">Uncharacterized protein</fullName>
    </submittedName>
</protein>